<gene>
    <name evidence="2" type="ORF">OUY22_20415</name>
</gene>
<sequence>MGAGSSDAVGSGSRGGMVSRAVPGSGSTAAPVSVLVAGAVSGGSDVRDGRADEGGRADRLLSRVREGAAEVRRPGSR</sequence>
<feature type="non-terminal residue" evidence="2">
    <location>
        <position position="77"/>
    </location>
</feature>
<evidence type="ECO:0000256" key="1">
    <source>
        <dbReference type="SAM" id="MobiDB-lite"/>
    </source>
</evidence>
<evidence type="ECO:0000313" key="2">
    <source>
        <dbReference type="EMBL" id="MDA0635791.1"/>
    </source>
</evidence>
<organism evidence="2 3">
    <name type="scientific">Nonomuraea corallina</name>
    <dbReference type="NCBI Taxonomy" id="2989783"/>
    <lineage>
        <taxon>Bacteria</taxon>
        <taxon>Bacillati</taxon>
        <taxon>Actinomycetota</taxon>
        <taxon>Actinomycetes</taxon>
        <taxon>Streptosporangiales</taxon>
        <taxon>Streptosporangiaceae</taxon>
        <taxon>Nonomuraea</taxon>
    </lineage>
</organism>
<keyword evidence="3" id="KW-1185">Reference proteome</keyword>
<comment type="caution">
    <text evidence="2">The sequence shown here is derived from an EMBL/GenBank/DDBJ whole genome shotgun (WGS) entry which is preliminary data.</text>
</comment>
<protein>
    <submittedName>
        <fullName evidence="2">Uncharacterized protein</fullName>
    </submittedName>
</protein>
<evidence type="ECO:0000313" key="3">
    <source>
        <dbReference type="Proteomes" id="UP001144036"/>
    </source>
</evidence>
<reference evidence="2" key="1">
    <citation type="submission" date="2022-11" db="EMBL/GenBank/DDBJ databases">
        <title>Nonomuraea corallina sp. nov., a new species of the genus Nonomuraea isolated from sea side sediment in Thai sea.</title>
        <authorList>
            <person name="Ngamcharungchit C."/>
            <person name="Matsumoto A."/>
            <person name="Suriyachadkun C."/>
            <person name="Panbangred W."/>
            <person name="Inahashi Y."/>
            <person name="Intra B."/>
        </authorList>
    </citation>
    <scope>NUCLEOTIDE SEQUENCE</scope>
    <source>
        <strain evidence="2">MCN248</strain>
    </source>
</reference>
<proteinExistence type="predicted"/>
<feature type="compositionally biased region" description="Low complexity" evidence="1">
    <location>
        <begin position="29"/>
        <end position="44"/>
    </location>
</feature>
<name>A0ABT4SF22_9ACTN</name>
<feature type="compositionally biased region" description="Basic and acidic residues" evidence="1">
    <location>
        <begin position="45"/>
        <end position="77"/>
    </location>
</feature>
<feature type="compositionally biased region" description="Low complexity" evidence="1">
    <location>
        <begin position="1"/>
        <end position="22"/>
    </location>
</feature>
<accession>A0ABT4SF22</accession>
<dbReference type="Proteomes" id="UP001144036">
    <property type="component" value="Unassembled WGS sequence"/>
</dbReference>
<dbReference type="RefSeq" id="WP_270156644.1">
    <property type="nucleotide sequence ID" value="NZ_JAPNNL010000081.1"/>
</dbReference>
<feature type="region of interest" description="Disordered" evidence="1">
    <location>
        <begin position="1"/>
        <end position="77"/>
    </location>
</feature>
<dbReference type="EMBL" id="JAPNNL010000081">
    <property type="protein sequence ID" value="MDA0635791.1"/>
    <property type="molecule type" value="Genomic_DNA"/>
</dbReference>